<comment type="caution">
    <text evidence="8">The sequence shown here is derived from an EMBL/GenBank/DDBJ whole genome shotgun (WGS) entry which is preliminary data.</text>
</comment>
<evidence type="ECO:0000256" key="4">
    <source>
        <dbReference type="ARBA" id="ARBA00022679"/>
    </source>
</evidence>
<dbReference type="Proteomes" id="UP000294919">
    <property type="component" value="Unassembled WGS sequence"/>
</dbReference>
<evidence type="ECO:0000256" key="1">
    <source>
        <dbReference type="ARBA" id="ARBA00001282"/>
    </source>
</evidence>
<evidence type="ECO:0000313" key="8">
    <source>
        <dbReference type="EMBL" id="TCO69673.1"/>
    </source>
</evidence>
<keyword evidence="4 7" id="KW-0808">Transferase</keyword>
<dbReference type="Pfam" id="PF01128">
    <property type="entry name" value="IspD"/>
    <property type="match status" value="1"/>
</dbReference>
<comment type="similarity">
    <text evidence="3 7">Belongs to the IspD/TarI cytidylyltransferase family. IspD subfamily.</text>
</comment>
<sequence length="237" mass="27161">MREGKFISAIIAAAGQGKRMQRKINKQYLNLHDKPILAHTLEIFEKCTSIDEIIVVTHENEVTYCKEKVIKYYGYDKVEKVITGGSERQESIFNGLKEVDEKCHIVVIHDGARPFIREKQILESIDEAIKHKAVGIGVPVKDTIKIVDEGKNIMNTPNRKFLWAIQTPQTFDYQLLLQSHKRAIEDGYIGTDDTVLVERMGQKVKMIMGSYDNIKITTPEDIYIGEAILKNRKLDDR</sequence>
<evidence type="ECO:0000256" key="7">
    <source>
        <dbReference type="HAMAP-Rule" id="MF_00108"/>
    </source>
</evidence>
<dbReference type="SUPFAM" id="SSF53448">
    <property type="entry name" value="Nucleotide-diphospho-sugar transferases"/>
    <property type="match status" value="1"/>
</dbReference>
<dbReference type="UniPathway" id="UPA00056">
    <property type="reaction ID" value="UER00093"/>
</dbReference>
<accession>A0A4R2K8G7</accession>
<dbReference type="NCBIfam" id="NF001183">
    <property type="entry name" value="PRK00155.1-3"/>
    <property type="match status" value="1"/>
</dbReference>
<dbReference type="RefSeq" id="WP_132247383.1">
    <property type="nucleotide sequence ID" value="NZ_SLWV01000030.1"/>
</dbReference>
<dbReference type="AlphaFoldDB" id="A0A4R2K8G7"/>
<dbReference type="PANTHER" id="PTHR32125:SF4">
    <property type="entry name" value="2-C-METHYL-D-ERYTHRITOL 4-PHOSPHATE CYTIDYLYLTRANSFERASE, CHLOROPLASTIC"/>
    <property type="match status" value="1"/>
</dbReference>
<name>A0A4R2K8G7_9FIRM</name>
<dbReference type="InterPro" id="IPR050088">
    <property type="entry name" value="IspD/TarI_cytidylyltransf_bact"/>
</dbReference>
<dbReference type="InterPro" id="IPR034683">
    <property type="entry name" value="IspD/TarI"/>
</dbReference>
<dbReference type="OrthoDB" id="9806837at2"/>
<proteinExistence type="inferred from homology"/>
<keyword evidence="5 7" id="KW-0548">Nucleotidyltransferase</keyword>
<dbReference type="InterPro" id="IPR001228">
    <property type="entry name" value="IspD"/>
</dbReference>
<reference evidence="8 9" key="1">
    <citation type="submission" date="2019-03" db="EMBL/GenBank/DDBJ databases">
        <title>Genomic Encyclopedia of Type Strains, Phase IV (KMG-IV): sequencing the most valuable type-strain genomes for metagenomic binning, comparative biology and taxonomic classification.</title>
        <authorList>
            <person name="Goeker M."/>
        </authorList>
    </citation>
    <scope>NUCLEOTIDE SEQUENCE [LARGE SCALE GENOMIC DNA]</scope>
    <source>
        <strain evidence="8 9">DSM 102940</strain>
    </source>
</reference>
<dbReference type="InterPro" id="IPR018294">
    <property type="entry name" value="ISPD_synthase_CS"/>
</dbReference>
<organism evidence="8 9">
    <name type="scientific">Marinisporobacter balticus</name>
    <dbReference type="NCBI Taxonomy" id="2018667"/>
    <lineage>
        <taxon>Bacteria</taxon>
        <taxon>Bacillati</taxon>
        <taxon>Bacillota</taxon>
        <taxon>Clostridia</taxon>
        <taxon>Peptostreptococcales</taxon>
        <taxon>Thermotaleaceae</taxon>
        <taxon>Marinisporobacter</taxon>
    </lineage>
</organism>
<evidence type="ECO:0000313" key="9">
    <source>
        <dbReference type="Proteomes" id="UP000294919"/>
    </source>
</evidence>
<keyword evidence="6 7" id="KW-0414">Isoprene biosynthesis</keyword>
<feature type="site" description="Transition state stabilizer" evidence="7">
    <location>
        <position position="26"/>
    </location>
</feature>
<dbReference type="CDD" id="cd02516">
    <property type="entry name" value="CDP-ME_synthetase"/>
    <property type="match status" value="1"/>
</dbReference>
<evidence type="ECO:0000256" key="6">
    <source>
        <dbReference type="ARBA" id="ARBA00023229"/>
    </source>
</evidence>
<dbReference type="NCBIfam" id="TIGR00453">
    <property type="entry name" value="ispD"/>
    <property type="match status" value="1"/>
</dbReference>
<protein>
    <recommendedName>
        <fullName evidence="7">2-C-methyl-D-erythritol 4-phosphate cytidylyltransferase</fullName>
        <ecNumber evidence="7">2.7.7.60</ecNumber>
    </recommendedName>
    <alternativeName>
        <fullName evidence="7">4-diphosphocytidyl-2C-methyl-D-erythritol synthase</fullName>
    </alternativeName>
    <alternativeName>
        <fullName evidence="7">MEP cytidylyltransferase</fullName>
        <shortName evidence="7">MCT</shortName>
    </alternativeName>
</protein>
<dbReference type="GO" id="GO:0050518">
    <property type="term" value="F:2-C-methyl-D-erythritol 4-phosphate cytidylyltransferase activity"/>
    <property type="evidence" value="ECO:0007669"/>
    <property type="project" value="UniProtKB-UniRule"/>
</dbReference>
<feature type="site" description="Positions MEP for the nucleophilic attack" evidence="7">
    <location>
        <position position="159"/>
    </location>
</feature>
<dbReference type="EC" id="2.7.7.60" evidence="7"/>
<comment type="pathway">
    <text evidence="2 7">Isoprenoid biosynthesis; isopentenyl diphosphate biosynthesis via DXP pathway; isopentenyl diphosphate from 1-deoxy-D-xylulose 5-phosphate: step 2/6.</text>
</comment>
<gene>
    <name evidence="7" type="primary">ispD</name>
    <name evidence="8" type="ORF">EV214_1309</name>
</gene>
<evidence type="ECO:0000256" key="2">
    <source>
        <dbReference type="ARBA" id="ARBA00004787"/>
    </source>
</evidence>
<dbReference type="FunFam" id="3.90.550.10:FF:000003">
    <property type="entry name" value="2-C-methyl-D-erythritol 4-phosphate cytidylyltransferase"/>
    <property type="match status" value="1"/>
</dbReference>
<dbReference type="PANTHER" id="PTHR32125">
    <property type="entry name" value="2-C-METHYL-D-ERYTHRITOL 4-PHOSPHATE CYTIDYLYLTRANSFERASE, CHLOROPLASTIC"/>
    <property type="match status" value="1"/>
</dbReference>
<dbReference type="GO" id="GO:0019288">
    <property type="term" value="P:isopentenyl diphosphate biosynthetic process, methylerythritol 4-phosphate pathway"/>
    <property type="evidence" value="ECO:0007669"/>
    <property type="project" value="UniProtKB-UniRule"/>
</dbReference>
<feature type="site" description="Transition state stabilizer" evidence="7">
    <location>
        <position position="19"/>
    </location>
</feature>
<evidence type="ECO:0000256" key="5">
    <source>
        <dbReference type="ARBA" id="ARBA00022695"/>
    </source>
</evidence>
<comment type="catalytic activity">
    <reaction evidence="1 7">
        <text>2-C-methyl-D-erythritol 4-phosphate + CTP + H(+) = 4-CDP-2-C-methyl-D-erythritol + diphosphate</text>
        <dbReference type="Rhea" id="RHEA:13429"/>
        <dbReference type="ChEBI" id="CHEBI:15378"/>
        <dbReference type="ChEBI" id="CHEBI:33019"/>
        <dbReference type="ChEBI" id="CHEBI:37563"/>
        <dbReference type="ChEBI" id="CHEBI:57823"/>
        <dbReference type="ChEBI" id="CHEBI:58262"/>
        <dbReference type="EC" id="2.7.7.60"/>
    </reaction>
</comment>
<dbReference type="EMBL" id="SLWV01000030">
    <property type="protein sequence ID" value="TCO69673.1"/>
    <property type="molecule type" value="Genomic_DNA"/>
</dbReference>
<evidence type="ECO:0000256" key="3">
    <source>
        <dbReference type="ARBA" id="ARBA00009789"/>
    </source>
</evidence>
<keyword evidence="9" id="KW-1185">Reference proteome</keyword>
<comment type="function">
    <text evidence="7">Catalyzes the formation of 4-diphosphocytidyl-2-C-methyl-D-erythritol from CTP and 2-C-methyl-D-erythritol 4-phosphate (MEP).</text>
</comment>
<dbReference type="Gene3D" id="3.90.550.10">
    <property type="entry name" value="Spore Coat Polysaccharide Biosynthesis Protein SpsA, Chain A"/>
    <property type="match status" value="1"/>
</dbReference>
<dbReference type="InterPro" id="IPR029044">
    <property type="entry name" value="Nucleotide-diphossugar_trans"/>
</dbReference>
<dbReference type="PROSITE" id="PS01295">
    <property type="entry name" value="ISPD"/>
    <property type="match status" value="1"/>
</dbReference>
<feature type="site" description="Positions MEP for the nucleophilic attack" evidence="7">
    <location>
        <position position="215"/>
    </location>
</feature>
<dbReference type="HAMAP" id="MF_00108">
    <property type="entry name" value="IspD"/>
    <property type="match status" value="1"/>
</dbReference>